<proteinExistence type="predicted"/>
<protein>
    <submittedName>
        <fullName evidence="1">UPF0058 family protein</fullName>
    </submittedName>
</protein>
<reference evidence="1 2" key="1">
    <citation type="journal article" date="2019" name="Int. J. Syst. Evol. Microbiol.">
        <title>The Global Catalogue of Microorganisms (GCM) 10K type strain sequencing project: providing services to taxonomists for standard genome sequencing and annotation.</title>
        <authorList>
            <consortium name="The Broad Institute Genomics Platform"/>
            <consortium name="The Broad Institute Genome Sequencing Center for Infectious Disease"/>
            <person name="Wu L."/>
            <person name="Ma J."/>
        </authorList>
    </citation>
    <scope>NUCLEOTIDE SEQUENCE [LARGE SCALE GENOMIC DNA]</scope>
    <source>
        <strain evidence="1 2">CGMCC 1.10390</strain>
    </source>
</reference>
<name>A0ABD6DIC3_9EURY</name>
<dbReference type="AlphaFoldDB" id="A0ABD6DIC3"/>
<comment type="caution">
    <text evidence="1">The sequence shown here is derived from an EMBL/GenBank/DDBJ whole genome shotgun (WGS) entry which is preliminary data.</text>
</comment>
<dbReference type="RefSeq" id="WP_256399845.1">
    <property type="nucleotide sequence ID" value="NZ_JANHJR010000002.1"/>
</dbReference>
<dbReference type="Proteomes" id="UP001597034">
    <property type="component" value="Unassembled WGS sequence"/>
</dbReference>
<evidence type="ECO:0000313" key="2">
    <source>
        <dbReference type="Proteomes" id="UP001597034"/>
    </source>
</evidence>
<accession>A0ABD6DIC3</accession>
<evidence type="ECO:0000313" key="1">
    <source>
        <dbReference type="EMBL" id="MFD1644581.1"/>
    </source>
</evidence>
<dbReference type="InterPro" id="IPR036519">
    <property type="entry name" value="UPF0058_sf"/>
</dbReference>
<dbReference type="Pfam" id="PF01893">
    <property type="entry name" value="UPF0058"/>
    <property type="match status" value="1"/>
</dbReference>
<organism evidence="1 2">
    <name type="scientific">Haloarchaeobius litoreus</name>
    <dbReference type="NCBI Taxonomy" id="755306"/>
    <lineage>
        <taxon>Archaea</taxon>
        <taxon>Methanobacteriati</taxon>
        <taxon>Methanobacteriota</taxon>
        <taxon>Stenosarchaea group</taxon>
        <taxon>Halobacteria</taxon>
        <taxon>Halobacteriales</taxon>
        <taxon>Halorubellaceae</taxon>
        <taxon>Haloarchaeobius</taxon>
    </lineage>
</organism>
<dbReference type="Gene3D" id="1.20.1270.110">
    <property type="entry name" value="Uncharacterised protein family UPF0058"/>
    <property type="match status" value="1"/>
</dbReference>
<dbReference type="SUPFAM" id="SSF140371">
    <property type="entry name" value="Vng1086c-like"/>
    <property type="match status" value="1"/>
</dbReference>
<sequence>MRKQELLHVHQLLSLVRRNLETGESVPPDAFAAYDALGVGPNACNRNKRDHEVAIHRLLAGIETVIEARTGDDTADPPLVH</sequence>
<gene>
    <name evidence="1" type="ORF">ACFSBL_02695</name>
</gene>
<dbReference type="EMBL" id="JBHUDO010000001">
    <property type="protein sequence ID" value="MFD1644581.1"/>
    <property type="molecule type" value="Genomic_DNA"/>
</dbReference>
<keyword evidence="2" id="KW-1185">Reference proteome</keyword>
<dbReference type="InterPro" id="IPR002753">
    <property type="entry name" value="UPF0058"/>
</dbReference>